<reference evidence="2 3" key="1">
    <citation type="journal article" date="2014" name="BMC Genomics">
        <title>Genome based analysis of type-I polyketide synthase and nonribosomal peptide synthetase gene clusters in seven strains of five representative Nocardia species.</title>
        <authorList>
            <person name="Komaki H."/>
            <person name="Ichikawa N."/>
            <person name="Hosoyama A."/>
            <person name="Takahashi-Nakaguchi A."/>
            <person name="Matsuzawa T."/>
            <person name="Suzuki K."/>
            <person name="Fujita N."/>
            <person name="Gonoi T."/>
        </authorList>
    </citation>
    <scope>NUCLEOTIDE SEQUENCE [LARGE SCALE GENOMIC DNA]</scope>
    <source>
        <strain evidence="2 3">NBRC 15531</strain>
    </source>
</reference>
<protein>
    <submittedName>
        <fullName evidence="2">Uncharacterized protein</fullName>
    </submittedName>
</protein>
<name>U5EA72_NOCAS</name>
<proteinExistence type="predicted"/>
<keyword evidence="3" id="KW-1185">Reference proteome</keyword>
<dbReference type="AlphaFoldDB" id="U5EA72"/>
<evidence type="ECO:0000256" key="1">
    <source>
        <dbReference type="SAM" id="SignalP"/>
    </source>
</evidence>
<feature type="chain" id="PRO_5038431569" evidence="1">
    <location>
        <begin position="21"/>
        <end position="159"/>
    </location>
</feature>
<dbReference type="eggNOG" id="ENOG5032BEY">
    <property type="taxonomic scope" value="Bacteria"/>
</dbReference>
<dbReference type="Proteomes" id="UP000017048">
    <property type="component" value="Unassembled WGS sequence"/>
</dbReference>
<keyword evidence="1" id="KW-0732">Signal</keyword>
<organism evidence="2 3">
    <name type="scientific">Nocardia asteroides NBRC 15531</name>
    <dbReference type="NCBI Taxonomy" id="1110697"/>
    <lineage>
        <taxon>Bacteria</taxon>
        <taxon>Bacillati</taxon>
        <taxon>Actinomycetota</taxon>
        <taxon>Actinomycetes</taxon>
        <taxon>Mycobacteriales</taxon>
        <taxon>Nocardiaceae</taxon>
        <taxon>Nocardia</taxon>
    </lineage>
</organism>
<accession>U5EA72</accession>
<dbReference type="RefSeq" id="WP_022566062.1">
    <property type="nucleotide sequence ID" value="NZ_BAFO02000019.1"/>
</dbReference>
<dbReference type="EMBL" id="BAFO02000019">
    <property type="protein sequence ID" value="GAD83373.1"/>
    <property type="molecule type" value="Genomic_DNA"/>
</dbReference>
<sequence>MIIRLTRLAVSAALASAAIAASAGHAAADPGSVSISGNMQVLGINVLRIDAHGTGDGPASGTYVASGRMGNMPLPVRVTGPVTCLTINGNTVSLIYPITTAEPVMVFAPDSMAIQITVTKGVSGEPNRIGYGVPMPTTSFRGCQPGATPLIFDGTIDIN</sequence>
<feature type="signal peptide" evidence="1">
    <location>
        <begin position="1"/>
        <end position="20"/>
    </location>
</feature>
<evidence type="ECO:0000313" key="3">
    <source>
        <dbReference type="Proteomes" id="UP000017048"/>
    </source>
</evidence>
<dbReference type="GeneID" id="91518235"/>
<evidence type="ECO:0000313" key="2">
    <source>
        <dbReference type="EMBL" id="GAD83373.1"/>
    </source>
</evidence>
<gene>
    <name evidence="2" type="ORF">NCAST_19_00750</name>
</gene>
<comment type="caution">
    <text evidence="2">The sequence shown here is derived from an EMBL/GenBank/DDBJ whole genome shotgun (WGS) entry which is preliminary data.</text>
</comment>